<protein>
    <recommendedName>
        <fullName evidence="4">Glycosyltransferase</fullName>
        <ecNumber evidence="4">2.4.1.-</ecNumber>
    </recommendedName>
</protein>
<accession>A0A0C9S3U3</accession>
<keyword evidence="3" id="KW-0328">Glycosyltransferase</keyword>
<evidence type="ECO:0000256" key="3">
    <source>
        <dbReference type="RuleBase" id="RU003718"/>
    </source>
</evidence>
<dbReference type="EC" id="2.4.1.-" evidence="4"/>
<dbReference type="CDD" id="cd03784">
    <property type="entry name" value="GT1_Gtf-like"/>
    <property type="match status" value="1"/>
</dbReference>
<organism evidence="6">
    <name type="scientific">Wollemia nobilis</name>
    <dbReference type="NCBI Taxonomy" id="56998"/>
    <lineage>
        <taxon>Eukaryota</taxon>
        <taxon>Viridiplantae</taxon>
        <taxon>Streptophyta</taxon>
        <taxon>Embryophyta</taxon>
        <taxon>Tracheophyta</taxon>
        <taxon>Spermatophyta</taxon>
        <taxon>Pinopsida</taxon>
        <taxon>Pinidae</taxon>
        <taxon>Conifers II</taxon>
        <taxon>Araucariales</taxon>
        <taxon>Araucariaceae</taxon>
        <taxon>Wollemia</taxon>
    </lineage>
</organism>
<dbReference type="PROSITE" id="PS00375">
    <property type="entry name" value="UDPGT"/>
    <property type="match status" value="1"/>
</dbReference>
<proteinExistence type="inferred from homology"/>
<evidence type="ECO:0000256" key="2">
    <source>
        <dbReference type="ARBA" id="ARBA00022679"/>
    </source>
</evidence>
<dbReference type="PANTHER" id="PTHR48049:SF80">
    <property type="entry name" value="GLYCOSYLTRANSFERASE"/>
    <property type="match status" value="1"/>
</dbReference>
<dbReference type="PANTHER" id="PTHR48049">
    <property type="entry name" value="GLYCOSYLTRANSFERASE"/>
    <property type="match status" value="1"/>
</dbReference>
<dbReference type="EMBL" id="GCHU01014539">
    <property type="protein sequence ID" value="JAG86667.1"/>
    <property type="molecule type" value="Transcribed_RNA"/>
</dbReference>
<sequence>MEQAGRKQLHLLMFPWLAQGHISPFLELSKRLANHGVKISFLSTPSNIAKIRPSLISSSSGMMGQIDLLQLPLPFVDGLPPQAENTADVPNEMADLLKKALDGLEKPFQNLLERISPDYVIYDFSQYWAATVAARLGIPSVFFSIFNATFTGYAFSLSRGKEEYTIEDLITPPPGYPSSAIAWHPFEAHYMLGAFNSKKGEISTIDRFLKSIQGCSLIAIRSCYEIEGKFIRYLEETCGKSVVPVGPLGPRLSKRGRAGLSEEESKCLGWLDKQASSSVIYVAFGSEVFLSNQQIRAFALGLEATGLPFLWILRFPRYIHDNDNDVSEETARAWATLPEGFQSRTRERGFIHMGWAPQVHILSHPSVGVFVSHSGLSSVLEAMRFGVRIVVLPMGNDQALNARLFAKELKVSVEVEREEDGSFTEEHIRKAVVTVMEEDKGSEIMSNTKR</sequence>
<dbReference type="SUPFAM" id="SSF53756">
    <property type="entry name" value="UDP-Glycosyltransferase/glycogen phosphorylase"/>
    <property type="match status" value="1"/>
</dbReference>
<comment type="similarity">
    <text evidence="1 3">Belongs to the UDP-glycosyltransferase family.</text>
</comment>
<dbReference type="Pfam" id="PF26168">
    <property type="entry name" value="Glyco_transf_N"/>
    <property type="match status" value="1"/>
</dbReference>
<dbReference type="InterPro" id="IPR035595">
    <property type="entry name" value="UDP_glycos_trans_CS"/>
</dbReference>
<name>A0A0C9S3U3_9CONI</name>
<evidence type="ECO:0000313" key="6">
    <source>
        <dbReference type="EMBL" id="JAG86667.1"/>
    </source>
</evidence>
<dbReference type="InterPro" id="IPR002213">
    <property type="entry name" value="UDP_glucos_trans"/>
</dbReference>
<evidence type="ECO:0000256" key="4">
    <source>
        <dbReference type="RuleBase" id="RU362057"/>
    </source>
</evidence>
<dbReference type="FunFam" id="3.40.50.2000:FF:000037">
    <property type="entry name" value="Glycosyltransferase"/>
    <property type="match status" value="1"/>
</dbReference>
<dbReference type="Pfam" id="PF00201">
    <property type="entry name" value="UDPGT"/>
    <property type="match status" value="1"/>
</dbReference>
<feature type="domain" description="Glycosyltransferase N-terminal" evidence="5">
    <location>
        <begin position="10"/>
        <end position="249"/>
    </location>
</feature>
<evidence type="ECO:0000256" key="1">
    <source>
        <dbReference type="ARBA" id="ARBA00009995"/>
    </source>
</evidence>
<keyword evidence="2 3" id="KW-0808">Transferase</keyword>
<reference evidence="6" key="1">
    <citation type="submission" date="2015-02" db="EMBL/GenBank/DDBJ databases">
        <title>A transcriptome of Wollemia nobilis - a relic of Gondwana.</title>
        <authorList>
            <person name="Chia J.Y."/>
            <person name="Leong Y.S."/>
            <person name="Abdul Karim S."/>
            <person name="Wan Azmi N."/>
            <person name="Hercus R."/>
            <person name="Croft L."/>
        </authorList>
    </citation>
    <scope>NUCLEOTIDE SEQUENCE</scope>
    <source>
        <strain evidence="6">MaeBrown</strain>
        <tissue evidence="6">Leaf</tissue>
    </source>
</reference>
<dbReference type="InterPro" id="IPR058980">
    <property type="entry name" value="Glyco_transf_N"/>
</dbReference>
<dbReference type="Gene3D" id="3.40.50.2000">
    <property type="entry name" value="Glycogen Phosphorylase B"/>
    <property type="match status" value="2"/>
</dbReference>
<dbReference type="GO" id="GO:0035251">
    <property type="term" value="F:UDP-glucosyltransferase activity"/>
    <property type="evidence" value="ECO:0007669"/>
    <property type="project" value="InterPro"/>
</dbReference>
<dbReference type="InterPro" id="IPR050481">
    <property type="entry name" value="UDP-glycosyltransf_plant"/>
</dbReference>
<evidence type="ECO:0000259" key="5">
    <source>
        <dbReference type="Pfam" id="PF26168"/>
    </source>
</evidence>
<dbReference type="AlphaFoldDB" id="A0A0C9S3U3"/>